<dbReference type="InterPro" id="IPR002401">
    <property type="entry name" value="Cyt_P450_E_grp-I"/>
</dbReference>
<comment type="cofactor">
    <cofactor evidence="1 6">
        <name>heme</name>
        <dbReference type="ChEBI" id="CHEBI:30413"/>
    </cofactor>
</comment>
<keyword evidence="7" id="KW-0503">Monooxygenase</keyword>
<dbReference type="GO" id="GO:0020037">
    <property type="term" value="F:heme binding"/>
    <property type="evidence" value="ECO:0007669"/>
    <property type="project" value="InterPro"/>
</dbReference>
<name>A0A9P8VKQ3_9PEZI</name>
<dbReference type="EMBL" id="JAGSXJ010000003">
    <property type="protein sequence ID" value="KAH6694137.1"/>
    <property type="molecule type" value="Genomic_DNA"/>
</dbReference>
<dbReference type="SUPFAM" id="SSF48264">
    <property type="entry name" value="Cytochrome P450"/>
    <property type="match status" value="1"/>
</dbReference>
<evidence type="ECO:0000256" key="1">
    <source>
        <dbReference type="ARBA" id="ARBA00001971"/>
    </source>
</evidence>
<dbReference type="PANTHER" id="PTHR24305:SF210">
    <property type="entry name" value="CYTOCHROME P450 MONOOXYGENASE ASQL-RELATED"/>
    <property type="match status" value="1"/>
</dbReference>
<evidence type="ECO:0000256" key="5">
    <source>
        <dbReference type="ARBA" id="ARBA00023004"/>
    </source>
</evidence>
<dbReference type="GO" id="GO:0016705">
    <property type="term" value="F:oxidoreductase activity, acting on paired donors, with incorporation or reduction of molecular oxygen"/>
    <property type="evidence" value="ECO:0007669"/>
    <property type="project" value="InterPro"/>
</dbReference>
<evidence type="ECO:0000313" key="8">
    <source>
        <dbReference type="EMBL" id="KAH6694137.1"/>
    </source>
</evidence>
<dbReference type="InterPro" id="IPR001128">
    <property type="entry name" value="Cyt_P450"/>
</dbReference>
<dbReference type="InterPro" id="IPR017972">
    <property type="entry name" value="Cyt_P450_CS"/>
</dbReference>
<dbReference type="GO" id="GO:0005506">
    <property type="term" value="F:iron ion binding"/>
    <property type="evidence" value="ECO:0007669"/>
    <property type="project" value="InterPro"/>
</dbReference>
<dbReference type="PROSITE" id="PS00086">
    <property type="entry name" value="CYTOCHROME_P450"/>
    <property type="match status" value="1"/>
</dbReference>
<comment type="caution">
    <text evidence="8">The sequence shown here is derived from an EMBL/GenBank/DDBJ whole genome shotgun (WGS) entry which is preliminary data.</text>
</comment>
<dbReference type="PANTHER" id="PTHR24305">
    <property type="entry name" value="CYTOCHROME P450"/>
    <property type="match status" value="1"/>
</dbReference>
<dbReference type="OrthoDB" id="1470350at2759"/>
<sequence length="508" mass="57450">MAGIRDLASRLSSLTPTSAALLISVAALLLYVGTVVWRVTFHPLASFPGPKLYGATRLPFLVKNNLQGEFIKGIAPKLHEEYGTMVRIAPNRLLIDGAIAFPEIFSRRPNDAEFGKTVEFYGPERVGIFSAFREDHRRQRRLMAHAFSESALTEQEGYIKQYVDLLISRLKEKSATTGVPADMTQWFNFLTFDIIGELAFGDPFYSLEKSNYHPWISMIFQSIKSGGLTMFLLNYPLLKPLILLFGARSIEIRQESKQLSAEKTNKRIALGTETRKDFMTYILRNNKDGVGMNHEEILVNAEAFIIAGSETTATALSGLTFFLGKNPEVYRLLAEEIRNAWTSEEDINMKSTASLQYLHACIEETLRLFPPAGEMPPRISPGAIINGRFIPKGTYITVSSWATYRSARNFADPEQFKPQRFLPQSHPLYEARYAGDNKAAFKPFSAGPRDCIGKNLAYAEMRMVVARLLWNFDVELEQGQDDWVERQKTFVVYEKGPLMVKLHPRVAF</sequence>
<keyword evidence="3 6" id="KW-0349">Heme</keyword>
<evidence type="ECO:0000256" key="3">
    <source>
        <dbReference type="ARBA" id="ARBA00022617"/>
    </source>
</evidence>
<keyword evidence="4 6" id="KW-0479">Metal-binding</keyword>
<protein>
    <submittedName>
        <fullName evidence="8">Cytochrome P450 CYP561D2P</fullName>
    </submittedName>
</protein>
<gene>
    <name evidence="8" type="ORF">F5X68DRAFT_187859</name>
</gene>
<reference evidence="8" key="1">
    <citation type="journal article" date="2021" name="Nat. Commun.">
        <title>Genetic determinants of endophytism in the Arabidopsis root mycobiome.</title>
        <authorList>
            <person name="Mesny F."/>
            <person name="Miyauchi S."/>
            <person name="Thiergart T."/>
            <person name="Pickel B."/>
            <person name="Atanasova L."/>
            <person name="Karlsson M."/>
            <person name="Huettel B."/>
            <person name="Barry K.W."/>
            <person name="Haridas S."/>
            <person name="Chen C."/>
            <person name="Bauer D."/>
            <person name="Andreopoulos W."/>
            <person name="Pangilinan J."/>
            <person name="LaButti K."/>
            <person name="Riley R."/>
            <person name="Lipzen A."/>
            <person name="Clum A."/>
            <person name="Drula E."/>
            <person name="Henrissat B."/>
            <person name="Kohler A."/>
            <person name="Grigoriev I.V."/>
            <person name="Martin F.M."/>
            <person name="Hacquard S."/>
        </authorList>
    </citation>
    <scope>NUCLEOTIDE SEQUENCE</scope>
    <source>
        <strain evidence="8">MPI-SDFR-AT-0117</strain>
    </source>
</reference>
<dbReference type="Pfam" id="PF00067">
    <property type="entry name" value="p450"/>
    <property type="match status" value="1"/>
</dbReference>
<dbReference type="InterPro" id="IPR050121">
    <property type="entry name" value="Cytochrome_P450_monoxygenase"/>
</dbReference>
<accession>A0A9P8VKQ3</accession>
<dbReference type="AlphaFoldDB" id="A0A9P8VKQ3"/>
<keyword evidence="9" id="KW-1185">Reference proteome</keyword>
<evidence type="ECO:0000256" key="4">
    <source>
        <dbReference type="ARBA" id="ARBA00022723"/>
    </source>
</evidence>
<dbReference type="PRINTS" id="PR00463">
    <property type="entry name" value="EP450I"/>
</dbReference>
<organism evidence="8 9">
    <name type="scientific">Plectosphaerella plurivora</name>
    <dbReference type="NCBI Taxonomy" id="936078"/>
    <lineage>
        <taxon>Eukaryota</taxon>
        <taxon>Fungi</taxon>
        <taxon>Dikarya</taxon>
        <taxon>Ascomycota</taxon>
        <taxon>Pezizomycotina</taxon>
        <taxon>Sordariomycetes</taxon>
        <taxon>Hypocreomycetidae</taxon>
        <taxon>Glomerellales</taxon>
        <taxon>Plectosphaerellaceae</taxon>
        <taxon>Plectosphaerella</taxon>
    </lineage>
</organism>
<evidence type="ECO:0000256" key="6">
    <source>
        <dbReference type="PIRSR" id="PIRSR602401-1"/>
    </source>
</evidence>
<keyword evidence="7" id="KW-0560">Oxidoreductase</keyword>
<dbReference type="InterPro" id="IPR036396">
    <property type="entry name" value="Cyt_P450_sf"/>
</dbReference>
<keyword evidence="5 6" id="KW-0408">Iron</keyword>
<comment type="similarity">
    <text evidence="2 7">Belongs to the cytochrome P450 family.</text>
</comment>
<dbReference type="PRINTS" id="PR00385">
    <property type="entry name" value="P450"/>
</dbReference>
<evidence type="ECO:0000313" key="9">
    <source>
        <dbReference type="Proteomes" id="UP000770015"/>
    </source>
</evidence>
<proteinExistence type="inferred from homology"/>
<evidence type="ECO:0000256" key="2">
    <source>
        <dbReference type="ARBA" id="ARBA00010617"/>
    </source>
</evidence>
<dbReference type="Gene3D" id="1.10.630.10">
    <property type="entry name" value="Cytochrome P450"/>
    <property type="match status" value="1"/>
</dbReference>
<dbReference type="GO" id="GO:0004497">
    <property type="term" value="F:monooxygenase activity"/>
    <property type="evidence" value="ECO:0007669"/>
    <property type="project" value="UniProtKB-KW"/>
</dbReference>
<dbReference type="CDD" id="cd11058">
    <property type="entry name" value="CYP60B-like"/>
    <property type="match status" value="1"/>
</dbReference>
<evidence type="ECO:0000256" key="7">
    <source>
        <dbReference type="RuleBase" id="RU000461"/>
    </source>
</evidence>
<dbReference type="Proteomes" id="UP000770015">
    <property type="component" value="Unassembled WGS sequence"/>
</dbReference>
<feature type="binding site" description="axial binding residue" evidence="6">
    <location>
        <position position="451"/>
    </location>
    <ligand>
        <name>heme</name>
        <dbReference type="ChEBI" id="CHEBI:30413"/>
    </ligand>
    <ligandPart>
        <name>Fe</name>
        <dbReference type="ChEBI" id="CHEBI:18248"/>
    </ligandPart>
</feature>